<dbReference type="PANTHER" id="PTHR42702">
    <property type="entry name" value="NUCLEOTIDE PYROPHOSPHOHYDROLASE"/>
    <property type="match status" value="1"/>
</dbReference>
<comment type="caution">
    <text evidence="2">The sequence shown here is derived from an EMBL/GenBank/DDBJ whole genome shotgun (WGS) entry which is preliminary data.</text>
</comment>
<organism evidence="2">
    <name type="scientific">Caldiarchaeum subterraneum</name>
    <dbReference type="NCBI Taxonomy" id="311458"/>
    <lineage>
        <taxon>Archaea</taxon>
        <taxon>Nitrososphaerota</taxon>
        <taxon>Candidatus Caldarchaeales</taxon>
        <taxon>Candidatus Caldarchaeaceae</taxon>
        <taxon>Candidatus Caldarchaeum</taxon>
    </lineage>
</organism>
<reference evidence="2" key="1">
    <citation type="journal article" date="2020" name="mSystems">
        <title>Genome- and Community-Level Interaction Insights into Carbon Utilization and Element Cycling Functions of Hydrothermarchaeota in Hydrothermal Sediment.</title>
        <authorList>
            <person name="Zhou Z."/>
            <person name="Liu Y."/>
            <person name="Xu W."/>
            <person name="Pan J."/>
            <person name="Luo Z.H."/>
            <person name="Li M."/>
        </authorList>
    </citation>
    <scope>NUCLEOTIDE SEQUENCE [LARGE SCALE GENOMIC DNA]</scope>
    <source>
        <strain evidence="2">SpSt-1084</strain>
    </source>
</reference>
<dbReference type="InterPro" id="IPR004518">
    <property type="entry name" value="MazG-like_dom"/>
</dbReference>
<dbReference type="PANTHER" id="PTHR42702:SF1">
    <property type="entry name" value="REGULATORY PROTEIN FOR BETA-LACTAMASE"/>
    <property type="match status" value="1"/>
</dbReference>
<dbReference type="Gene3D" id="1.10.287.1080">
    <property type="entry name" value="MazG-like"/>
    <property type="match status" value="1"/>
</dbReference>
<gene>
    <name evidence="2" type="ORF">ENM42_02835</name>
</gene>
<dbReference type="SUPFAM" id="SSF101386">
    <property type="entry name" value="all-alpha NTP pyrophosphatases"/>
    <property type="match status" value="1"/>
</dbReference>
<sequence>MNIEEAQKLLDEVYGTRDRMRGLDKTFAWLVSEVGELAEAFTKHREPGKIGEEAADVLAWLLSFCNVASIDLEQYFTSKYGNGCPRCGSKPCRCVLR</sequence>
<accession>A0A7C5YAU7</accession>
<dbReference type="GO" id="GO:0016787">
    <property type="term" value="F:hydrolase activity"/>
    <property type="evidence" value="ECO:0007669"/>
    <property type="project" value="UniProtKB-KW"/>
</dbReference>
<name>A0A7C5YAU7_CALS0</name>
<proteinExistence type="predicted"/>
<evidence type="ECO:0000259" key="1">
    <source>
        <dbReference type="Pfam" id="PF03819"/>
    </source>
</evidence>
<feature type="domain" description="NTP pyrophosphohydrolase MazG-like" evidence="1">
    <location>
        <begin position="25"/>
        <end position="81"/>
    </location>
</feature>
<dbReference type="Pfam" id="PF03819">
    <property type="entry name" value="MazG"/>
    <property type="match status" value="1"/>
</dbReference>
<dbReference type="EMBL" id="DRXS01000157">
    <property type="protein sequence ID" value="HHR40745.1"/>
    <property type="molecule type" value="Genomic_DNA"/>
</dbReference>
<protein>
    <submittedName>
        <fullName evidence="2">Nucleotide pyrophosphohydrolase</fullName>
    </submittedName>
</protein>
<evidence type="ECO:0000313" key="2">
    <source>
        <dbReference type="EMBL" id="HHR40745.1"/>
    </source>
</evidence>
<keyword evidence="2" id="KW-0378">Hydrolase</keyword>
<dbReference type="CDD" id="cd11535">
    <property type="entry name" value="NTP-PPase_SsMazG"/>
    <property type="match status" value="1"/>
</dbReference>
<dbReference type="AlphaFoldDB" id="A0A7C5YAU7"/>